<sequence>MLMPWIRQYKVVLMMTRVSNLAVQTIIINRESSAEIESVLTPCPKINRQKSGIMMDHLMDHDCQETTVHRNHTTAEESNPALSSTKTETSSNLVIVSSSSNQPQYSYTATLMDKKPANCR</sequence>
<feature type="region of interest" description="Disordered" evidence="1">
    <location>
        <begin position="72"/>
        <end position="91"/>
    </location>
</feature>
<protein>
    <submittedName>
        <fullName evidence="2">Uncharacterized protein</fullName>
    </submittedName>
</protein>
<gene>
    <name evidence="2" type="ORF">NPIL_539701</name>
</gene>
<comment type="caution">
    <text evidence="2">The sequence shown here is derived from an EMBL/GenBank/DDBJ whole genome shotgun (WGS) entry which is preliminary data.</text>
</comment>
<organism evidence="2 3">
    <name type="scientific">Nephila pilipes</name>
    <name type="common">Giant wood spider</name>
    <name type="synonym">Nephila maculata</name>
    <dbReference type="NCBI Taxonomy" id="299642"/>
    <lineage>
        <taxon>Eukaryota</taxon>
        <taxon>Metazoa</taxon>
        <taxon>Ecdysozoa</taxon>
        <taxon>Arthropoda</taxon>
        <taxon>Chelicerata</taxon>
        <taxon>Arachnida</taxon>
        <taxon>Araneae</taxon>
        <taxon>Araneomorphae</taxon>
        <taxon>Entelegynae</taxon>
        <taxon>Araneoidea</taxon>
        <taxon>Nephilidae</taxon>
        <taxon>Nephila</taxon>
    </lineage>
</organism>
<proteinExistence type="predicted"/>
<evidence type="ECO:0000256" key="1">
    <source>
        <dbReference type="SAM" id="MobiDB-lite"/>
    </source>
</evidence>
<name>A0A8X6NV39_NEPPI</name>
<dbReference type="EMBL" id="BMAW01062685">
    <property type="protein sequence ID" value="GFT36951.1"/>
    <property type="molecule type" value="Genomic_DNA"/>
</dbReference>
<feature type="compositionally biased region" description="Polar residues" evidence="1">
    <location>
        <begin position="76"/>
        <end position="89"/>
    </location>
</feature>
<dbReference type="Proteomes" id="UP000887013">
    <property type="component" value="Unassembled WGS sequence"/>
</dbReference>
<keyword evidence="3" id="KW-1185">Reference proteome</keyword>
<evidence type="ECO:0000313" key="3">
    <source>
        <dbReference type="Proteomes" id="UP000887013"/>
    </source>
</evidence>
<dbReference type="AlphaFoldDB" id="A0A8X6NV39"/>
<accession>A0A8X6NV39</accession>
<reference evidence="2" key="1">
    <citation type="submission" date="2020-08" db="EMBL/GenBank/DDBJ databases">
        <title>Multicomponent nature underlies the extraordinary mechanical properties of spider dragline silk.</title>
        <authorList>
            <person name="Kono N."/>
            <person name="Nakamura H."/>
            <person name="Mori M."/>
            <person name="Yoshida Y."/>
            <person name="Ohtoshi R."/>
            <person name="Malay A.D."/>
            <person name="Moran D.A.P."/>
            <person name="Tomita M."/>
            <person name="Numata K."/>
            <person name="Arakawa K."/>
        </authorList>
    </citation>
    <scope>NUCLEOTIDE SEQUENCE</scope>
</reference>
<evidence type="ECO:0000313" key="2">
    <source>
        <dbReference type="EMBL" id="GFT36951.1"/>
    </source>
</evidence>